<dbReference type="Proteomes" id="UP000276133">
    <property type="component" value="Unassembled WGS sequence"/>
</dbReference>
<dbReference type="PROSITE" id="PS50082">
    <property type="entry name" value="WD_REPEATS_2"/>
    <property type="match status" value="3"/>
</dbReference>
<keyword evidence="8" id="KW-1185">Reference proteome</keyword>
<comment type="subcellular location">
    <subcellularLocation>
        <location evidence="1">Cytoplasm</location>
    </subcellularLocation>
</comment>
<dbReference type="CDD" id="cd00200">
    <property type="entry name" value="WD40"/>
    <property type="match status" value="1"/>
</dbReference>
<evidence type="ECO:0000256" key="5">
    <source>
        <dbReference type="ARBA" id="ARBA00042222"/>
    </source>
</evidence>
<evidence type="ECO:0000256" key="6">
    <source>
        <dbReference type="PROSITE-ProRule" id="PRU00221"/>
    </source>
</evidence>
<evidence type="ECO:0000313" key="8">
    <source>
        <dbReference type="Proteomes" id="UP000276133"/>
    </source>
</evidence>
<evidence type="ECO:0000313" key="7">
    <source>
        <dbReference type="EMBL" id="RNA16495.1"/>
    </source>
</evidence>
<dbReference type="PANTHER" id="PTHR22842:SF3">
    <property type="entry name" value="WD REPEAT DOMAIN-CONTAINING PROTEIN 83"/>
    <property type="match status" value="1"/>
</dbReference>
<dbReference type="GO" id="GO:0005737">
    <property type="term" value="C:cytoplasm"/>
    <property type="evidence" value="ECO:0007669"/>
    <property type="project" value="UniProtKB-SubCell"/>
</dbReference>
<reference evidence="7 8" key="1">
    <citation type="journal article" date="2018" name="Sci. Rep.">
        <title>Genomic signatures of local adaptation to the degree of environmental predictability in rotifers.</title>
        <authorList>
            <person name="Franch-Gras L."/>
            <person name="Hahn C."/>
            <person name="Garcia-Roger E.M."/>
            <person name="Carmona M.J."/>
            <person name="Serra M."/>
            <person name="Gomez A."/>
        </authorList>
    </citation>
    <scope>NUCLEOTIDE SEQUENCE [LARGE SCALE GENOMIC DNA]</scope>
    <source>
        <strain evidence="7">HYR1</strain>
    </source>
</reference>
<evidence type="ECO:0000256" key="1">
    <source>
        <dbReference type="ARBA" id="ARBA00004496"/>
    </source>
</evidence>
<dbReference type="PROSITE" id="PS50294">
    <property type="entry name" value="WD_REPEATS_REGION"/>
    <property type="match status" value="1"/>
</dbReference>
<dbReference type="InterPro" id="IPR051980">
    <property type="entry name" value="WD_repeat_MORG1"/>
</dbReference>
<name>A0A3M7QZT8_BRAPC</name>
<dbReference type="GO" id="GO:0071013">
    <property type="term" value="C:catalytic step 2 spliceosome"/>
    <property type="evidence" value="ECO:0007669"/>
    <property type="project" value="TreeGrafter"/>
</dbReference>
<gene>
    <name evidence="7" type="ORF">BpHYR1_026921</name>
</gene>
<dbReference type="SUPFAM" id="SSF50978">
    <property type="entry name" value="WD40 repeat-like"/>
    <property type="match status" value="1"/>
</dbReference>
<comment type="similarity">
    <text evidence="3">Belongs to the WD repeat MORG1 family.</text>
</comment>
<comment type="caution">
    <text evidence="7">The sequence shown here is derived from an EMBL/GenBank/DDBJ whole genome shotgun (WGS) entry which is preliminary data.</text>
</comment>
<dbReference type="OrthoDB" id="71437at2759"/>
<dbReference type="SMART" id="SM00320">
    <property type="entry name" value="WD40"/>
    <property type="match status" value="6"/>
</dbReference>
<feature type="repeat" description="WD" evidence="6">
    <location>
        <begin position="7"/>
        <end position="39"/>
    </location>
</feature>
<feature type="repeat" description="WD" evidence="6">
    <location>
        <begin position="91"/>
        <end position="127"/>
    </location>
</feature>
<feature type="repeat" description="WD" evidence="6">
    <location>
        <begin position="49"/>
        <end position="90"/>
    </location>
</feature>
<evidence type="ECO:0000256" key="4">
    <source>
        <dbReference type="ARBA" id="ARBA00040453"/>
    </source>
</evidence>
<dbReference type="EMBL" id="REGN01004695">
    <property type="protein sequence ID" value="RNA16495.1"/>
    <property type="molecule type" value="Genomic_DNA"/>
</dbReference>
<sequence length="301" mass="34285">MSLEAKFDCAQGAVRAVRFNKNGNYCITCGSDRTVKLWNPYKQLRIQTYSGHNQEVLDADCSIDHSFICTGSADKSVNYIDVKTGQIVRKYKAHLGKVNCVRFNLEESNVILSGSIDGKVLFYDLRSKTFDPLQEIDDCKDSVTHIDLNDHEILVSCLDKRVRLYDVRFGKMKCDYIGYPVTCSTLSKDDQCILVSILDNSKTDFGRLLLIDKQSGEMLNEYKGHINKEYVVESCMNNSSDEVISGSENGIVYIWDVVEAKIKHKLKHLNTKTVNSISYNPLEDKILTAQEKMVYLWDLKK</sequence>
<dbReference type="AlphaFoldDB" id="A0A3M7QZT8"/>
<dbReference type="Gene3D" id="2.130.10.10">
    <property type="entry name" value="YVTN repeat-like/Quinoprotein amine dehydrogenase"/>
    <property type="match status" value="1"/>
</dbReference>
<evidence type="ECO:0000256" key="2">
    <source>
        <dbReference type="ARBA" id="ARBA00022490"/>
    </source>
</evidence>
<keyword evidence="6" id="KW-0853">WD repeat</keyword>
<dbReference type="InterPro" id="IPR015943">
    <property type="entry name" value="WD40/YVTN_repeat-like_dom_sf"/>
</dbReference>
<dbReference type="GO" id="GO:0000398">
    <property type="term" value="P:mRNA splicing, via spliceosome"/>
    <property type="evidence" value="ECO:0007669"/>
    <property type="project" value="TreeGrafter"/>
</dbReference>
<proteinExistence type="inferred from homology"/>
<accession>A0A3M7QZT8</accession>
<dbReference type="Pfam" id="PF00400">
    <property type="entry name" value="WD40"/>
    <property type="match status" value="4"/>
</dbReference>
<organism evidence="7 8">
    <name type="scientific">Brachionus plicatilis</name>
    <name type="common">Marine rotifer</name>
    <name type="synonym">Brachionus muelleri</name>
    <dbReference type="NCBI Taxonomy" id="10195"/>
    <lineage>
        <taxon>Eukaryota</taxon>
        <taxon>Metazoa</taxon>
        <taxon>Spiralia</taxon>
        <taxon>Gnathifera</taxon>
        <taxon>Rotifera</taxon>
        <taxon>Eurotatoria</taxon>
        <taxon>Monogononta</taxon>
        <taxon>Pseudotrocha</taxon>
        <taxon>Ploima</taxon>
        <taxon>Brachionidae</taxon>
        <taxon>Brachionus</taxon>
    </lineage>
</organism>
<dbReference type="InterPro" id="IPR036322">
    <property type="entry name" value="WD40_repeat_dom_sf"/>
</dbReference>
<dbReference type="PANTHER" id="PTHR22842">
    <property type="entry name" value="WD40 REPEAT PROTEIN"/>
    <property type="match status" value="1"/>
</dbReference>
<protein>
    <recommendedName>
        <fullName evidence="4">WD repeat domain-containing protein 83</fullName>
    </recommendedName>
    <alternativeName>
        <fullName evidence="5">Mitogen-activated protein kinase organizer 1</fullName>
    </alternativeName>
</protein>
<keyword evidence="2" id="KW-0963">Cytoplasm</keyword>
<dbReference type="STRING" id="10195.A0A3M7QZT8"/>
<dbReference type="InterPro" id="IPR001680">
    <property type="entry name" value="WD40_rpt"/>
</dbReference>
<evidence type="ECO:0000256" key="3">
    <source>
        <dbReference type="ARBA" id="ARBA00038145"/>
    </source>
</evidence>